<gene>
    <name evidence="1" type="ORF">SAMN04488025_10576</name>
</gene>
<proteinExistence type="predicted"/>
<evidence type="ECO:0000313" key="1">
    <source>
        <dbReference type="EMBL" id="SFF79084.1"/>
    </source>
</evidence>
<keyword evidence="2" id="KW-1185">Reference proteome</keyword>
<reference evidence="1 2" key="1">
    <citation type="submission" date="2016-10" db="EMBL/GenBank/DDBJ databases">
        <authorList>
            <person name="de Groot N.N."/>
        </authorList>
    </citation>
    <scope>NUCLEOTIDE SEQUENCE [LARGE SCALE GENOMIC DNA]</scope>
    <source>
        <strain evidence="1 2">DSM 44945</strain>
    </source>
</reference>
<dbReference type="AlphaFoldDB" id="A0A1I2LIG5"/>
<protein>
    <submittedName>
        <fullName evidence="1">Uncharacterized protein</fullName>
    </submittedName>
</protein>
<dbReference type="Proteomes" id="UP000198661">
    <property type="component" value="Unassembled WGS sequence"/>
</dbReference>
<organism evidence="1 2">
    <name type="scientific">Planifilum fulgidum</name>
    <dbReference type="NCBI Taxonomy" id="201973"/>
    <lineage>
        <taxon>Bacteria</taxon>
        <taxon>Bacillati</taxon>
        <taxon>Bacillota</taxon>
        <taxon>Bacilli</taxon>
        <taxon>Bacillales</taxon>
        <taxon>Thermoactinomycetaceae</taxon>
        <taxon>Planifilum</taxon>
    </lineage>
</organism>
<sequence>MRAQLNRYEPSGLFGAALMQITRFMIRPFSGECRSRNREKVIENAKGGKPPDTATPYLNFAFLGGLMF</sequence>
<dbReference type="RefSeq" id="WP_143085230.1">
    <property type="nucleotide sequence ID" value="NZ_FOOK01000005.1"/>
</dbReference>
<dbReference type="EMBL" id="FOOK01000005">
    <property type="protein sequence ID" value="SFF79084.1"/>
    <property type="molecule type" value="Genomic_DNA"/>
</dbReference>
<accession>A0A1I2LIG5</accession>
<evidence type="ECO:0000313" key="2">
    <source>
        <dbReference type="Proteomes" id="UP000198661"/>
    </source>
</evidence>
<name>A0A1I2LIG5_9BACL</name>